<keyword evidence="1" id="KW-0812">Transmembrane</keyword>
<keyword evidence="3" id="KW-1185">Reference proteome</keyword>
<feature type="transmembrane region" description="Helical" evidence="1">
    <location>
        <begin position="91"/>
        <end position="114"/>
    </location>
</feature>
<comment type="caution">
    <text evidence="2">The sequence shown here is derived from an EMBL/GenBank/DDBJ whole genome shotgun (WGS) entry which is preliminary data.</text>
</comment>
<organism evidence="2 3">
    <name type="scientific">Lichenibacterium minor</name>
    <dbReference type="NCBI Taxonomy" id="2316528"/>
    <lineage>
        <taxon>Bacteria</taxon>
        <taxon>Pseudomonadati</taxon>
        <taxon>Pseudomonadota</taxon>
        <taxon>Alphaproteobacteria</taxon>
        <taxon>Hyphomicrobiales</taxon>
        <taxon>Lichenihabitantaceae</taxon>
        <taxon>Lichenibacterium</taxon>
    </lineage>
</organism>
<proteinExistence type="predicted"/>
<dbReference type="AlphaFoldDB" id="A0A4V1RUQ3"/>
<gene>
    <name evidence="2" type="ORF">D3273_11045</name>
</gene>
<evidence type="ECO:0000256" key="1">
    <source>
        <dbReference type="SAM" id="Phobius"/>
    </source>
</evidence>
<feature type="transmembrane region" description="Helical" evidence="1">
    <location>
        <begin position="260"/>
        <end position="279"/>
    </location>
</feature>
<name>A0A4V1RUQ3_9HYPH</name>
<dbReference type="EMBL" id="QYBB01000010">
    <property type="protein sequence ID" value="RYC31954.1"/>
    <property type="molecule type" value="Genomic_DNA"/>
</dbReference>
<feature type="transmembrane region" description="Helical" evidence="1">
    <location>
        <begin position="291"/>
        <end position="310"/>
    </location>
</feature>
<feature type="transmembrane region" description="Helical" evidence="1">
    <location>
        <begin position="21"/>
        <end position="42"/>
    </location>
</feature>
<feature type="transmembrane region" description="Helical" evidence="1">
    <location>
        <begin position="121"/>
        <end position="140"/>
    </location>
</feature>
<reference evidence="2 3" key="2">
    <citation type="submission" date="2019-02" db="EMBL/GenBank/DDBJ databases">
        <title>'Lichenibacterium ramalinii' gen. nov. sp. nov., 'Lichenibacterium minor' gen. nov. sp. nov.</title>
        <authorList>
            <person name="Pankratov T."/>
        </authorList>
    </citation>
    <scope>NUCLEOTIDE SEQUENCE [LARGE SCALE GENOMIC DNA]</scope>
    <source>
        <strain evidence="2 3">RmlP026</strain>
    </source>
</reference>
<feature type="transmembrane region" description="Helical" evidence="1">
    <location>
        <begin position="160"/>
        <end position="180"/>
    </location>
</feature>
<evidence type="ECO:0000313" key="2">
    <source>
        <dbReference type="EMBL" id="RYC31954.1"/>
    </source>
</evidence>
<dbReference type="RefSeq" id="WP_129226445.1">
    <property type="nucleotide sequence ID" value="NZ_QYBB01000010.1"/>
</dbReference>
<protein>
    <submittedName>
        <fullName evidence="2">Uncharacterized protein</fullName>
    </submittedName>
</protein>
<dbReference type="OrthoDB" id="176190at2"/>
<feature type="transmembrane region" description="Helical" evidence="1">
    <location>
        <begin position="341"/>
        <end position="362"/>
    </location>
</feature>
<keyword evidence="1" id="KW-1133">Transmembrane helix</keyword>
<accession>A0A4V1RUQ3</accession>
<reference evidence="2 3" key="1">
    <citation type="submission" date="2018-12" db="EMBL/GenBank/DDBJ databases">
        <authorList>
            <person name="Grouzdev D.S."/>
            <person name="Krutkina M.S."/>
        </authorList>
    </citation>
    <scope>NUCLEOTIDE SEQUENCE [LARGE SCALE GENOMIC DNA]</scope>
    <source>
        <strain evidence="2 3">RmlP026</strain>
    </source>
</reference>
<dbReference type="Proteomes" id="UP000290759">
    <property type="component" value="Unassembled WGS sequence"/>
</dbReference>
<keyword evidence="1" id="KW-0472">Membrane</keyword>
<sequence length="797" mass="82657">MTTTGDRAAPARPRGTRGVSLGTIAAAVLLGAWLSIAAFHPFTPAVPQPGLDGSWVTALGEAADRGLRWGPDVAFTYGPASTLVTAYFNAAYLPVTLPLLLATCLLFGASTALLAPPRGPLALAGTAAATGAVAALSIGYPDSVFLVLPLAPFLLRLSRVRTGPVPALVAGATAVAVGMIGMSKTSFPLSAVPLFVLGDAAAVLRRRVPALTLPCALGFLLSDRVYRQNPADLPLFFRQQWEVVSGYSDAMALDGSRGELLAFLLAVAACILLAAGAEWRGAGGRTASRFAVPLGLAWVLLILFKAGFVRQDTHTLIAWHGLALAASLVAWARFRPRAAAAASLCAVAVAAAFGLAVVGPAADPAVRGGAVVAAAHRVFVAGPAAQLAAAFDLARDPSAFARARRAEKAAAWREIAESAPLPRLDGGVDVIPSRQSRLIASGLDYRPRPSFQEYSTYTPALIAANRAFLSGPRAPDWVLFGPESGFGSMTLDRRYPNLAEGALWLDLLALYRPERHIGDLLALRRRDVPAPLALGAARRSAVGFDEEVAVGPLPDGARAVFATVDVRPTLLGRLAAFLFRSPPLTLSARFADGHERVYQFVPGIGSSGFVLSPTVNNATEFEALADGAPPPPDRVVTAFSLHAPPRMRALLQPAVAVTLQTVSGGGQAAPPAPDSAWSALSAAEGRAPDGADIGVVPPSLLAVPAAGLPRVELGFGLALADDAPPGAERLCFAIHSADGTARTLWRRCLDRAREADRGPQSVSLALPPGTSELALGTTCEAGCDEGMGGYWAPPPRR</sequence>
<evidence type="ECO:0000313" key="3">
    <source>
        <dbReference type="Proteomes" id="UP000290759"/>
    </source>
</evidence>
<feature type="transmembrane region" description="Helical" evidence="1">
    <location>
        <begin position="316"/>
        <end position="334"/>
    </location>
</feature>